<dbReference type="InterPro" id="IPR003010">
    <property type="entry name" value="C-N_Hydrolase"/>
</dbReference>
<reference evidence="3 4" key="1">
    <citation type="submission" date="2020-07" db="EMBL/GenBank/DDBJ databases">
        <title>Stappia sp., F7233, whole genome shotgun sequencing project.</title>
        <authorList>
            <person name="Jiang S."/>
            <person name="Liu Z.W."/>
            <person name="Du Z.J."/>
        </authorList>
    </citation>
    <scope>NUCLEOTIDE SEQUENCE [LARGE SCALE GENOMIC DNA]</scope>
    <source>
        <strain evidence="3 4">F7233</strain>
    </source>
</reference>
<evidence type="ECO:0000256" key="1">
    <source>
        <dbReference type="ARBA" id="ARBA00022801"/>
    </source>
</evidence>
<dbReference type="AlphaFoldDB" id="A0A839AHP8"/>
<dbReference type="PROSITE" id="PS50263">
    <property type="entry name" value="CN_HYDROLASE"/>
    <property type="match status" value="1"/>
</dbReference>
<dbReference type="PANTHER" id="PTHR43674:SF2">
    <property type="entry name" value="BETA-UREIDOPROPIONASE"/>
    <property type="match status" value="1"/>
</dbReference>
<name>A0A839AHP8_9HYPH</name>
<dbReference type="InterPro" id="IPR044083">
    <property type="entry name" value="RamA-like"/>
</dbReference>
<dbReference type="GO" id="GO:0016811">
    <property type="term" value="F:hydrolase activity, acting on carbon-nitrogen (but not peptide) bonds, in linear amides"/>
    <property type="evidence" value="ECO:0007669"/>
    <property type="project" value="UniProtKB-ARBA"/>
</dbReference>
<dbReference type="InterPro" id="IPR050345">
    <property type="entry name" value="Aliph_Amidase/BUP"/>
</dbReference>
<comment type="caution">
    <text evidence="3">The sequence shown here is derived from an EMBL/GenBank/DDBJ whole genome shotgun (WGS) entry which is preliminary data.</text>
</comment>
<evidence type="ECO:0000313" key="4">
    <source>
        <dbReference type="Proteomes" id="UP000541109"/>
    </source>
</evidence>
<dbReference type="SUPFAM" id="SSF56317">
    <property type="entry name" value="Carbon-nitrogen hydrolase"/>
    <property type="match status" value="1"/>
</dbReference>
<evidence type="ECO:0000259" key="2">
    <source>
        <dbReference type="PROSITE" id="PS50263"/>
    </source>
</evidence>
<proteinExistence type="predicted"/>
<evidence type="ECO:0000313" key="3">
    <source>
        <dbReference type="EMBL" id="MBA5778267.1"/>
    </source>
</evidence>
<organism evidence="3 4">
    <name type="scientific">Stappia albiluteola</name>
    <dbReference type="NCBI Taxonomy" id="2758565"/>
    <lineage>
        <taxon>Bacteria</taxon>
        <taxon>Pseudomonadati</taxon>
        <taxon>Pseudomonadota</taxon>
        <taxon>Alphaproteobacteria</taxon>
        <taxon>Hyphomicrobiales</taxon>
        <taxon>Stappiaceae</taxon>
        <taxon>Stappia</taxon>
    </lineage>
</organism>
<dbReference type="EMBL" id="JACFXV010000061">
    <property type="protein sequence ID" value="MBA5778267.1"/>
    <property type="molecule type" value="Genomic_DNA"/>
</dbReference>
<dbReference type="Proteomes" id="UP000541109">
    <property type="component" value="Unassembled WGS sequence"/>
</dbReference>
<sequence>MMKVAACQMEAGLGPVEERLAAIAGLADEARAKGADIAVFPELATTGYGAGEAIRRQAETADGPMLSRLVDIARETDIAILVGLPLLDDGALFNASAFVTPAGGVTLYRKIQLYGDYEKGLFARGCDLPPVVDYRGFRLGLLICFDVEFPERVRGLARRGADCVLVATALPESPAGRFIATSVMAVRAFENQVFVVYANHAGSDAGFAYQGLSCIAAPDGSLLAQASETAGGVIHADLDPGAYEASRRQNPYLAELEAARVGT</sequence>
<keyword evidence="4" id="KW-1185">Reference proteome</keyword>
<dbReference type="PANTHER" id="PTHR43674">
    <property type="entry name" value="NITRILASE C965.09-RELATED"/>
    <property type="match status" value="1"/>
</dbReference>
<protein>
    <submittedName>
        <fullName evidence="3">Carbon-nitrogen hydrolase family protein</fullName>
    </submittedName>
</protein>
<dbReference type="CDD" id="cd07576">
    <property type="entry name" value="R-amidase_like"/>
    <property type="match status" value="1"/>
</dbReference>
<feature type="domain" description="CN hydrolase" evidence="2">
    <location>
        <begin position="2"/>
        <end position="240"/>
    </location>
</feature>
<dbReference type="Pfam" id="PF00795">
    <property type="entry name" value="CN_hydrolase"/>
    <property type="match status" value="1"/>
</dbReference>
<keyword evidence="1 3" id="KW-0378">Hydrolase</keyword>
<dbReference type="Gene3D" id="3.60.110.10">
    <property type="entry name" value="Carbon-nitrogen hydrolase"/>
    <property type="match status" value="1"/>
</dbReference>
<gene>
    <name evidence="3" type="ORF">H2509_14150</name>
</gene>
<accession>A0A839AHP8</accession>
<dbReference type="InterPro" id="IPR036526">
    <property type="entry name" value="C-N_Hydrolase_sf"/>
</dbReference>